<organism evidence="2 3">
    <name type="scientific">Pantoea allii</name>
    <dbReference type="NCBI Taxonomy" id="574096"/>
    <lineage>
        <taxon>Bacteria</taxon>
        <taxon>Pseudomonadati</taxon>
        <taxon>Pseudomonadota</taxon>
        <taxon>Gammaproteobacteria</taxon>
        <taxon>Enterobacterales</taxon>
        <taxon>Erwiniaceae</taxon>
        <taxon>Pantoea</taxon>
    </lineage>
</organism>
<gene>
    <name evidence="2" type="ORF">KYI95_13870</name>
</gene>
<sequence>MKKTMIGLLMVFFAPFSLAGMTLSPLKSIDNKGFVIEQIERHDLERVDINHNQTFHLYSKNKEIGTLIQGKAWRKTTQPVCFIAWSKNGKVIDQFMETIGQGEWEAVGCHEVQSVGIISQQNENDVKIATIYRTELPVHDGDGVRNENDYGTDYYVIGVNSSARNITFDTALTEKFQNTEIKTIAEMRALLSN</sequence>
<evidence type="ECO:0000256" key="1">
    <source>
        <dbReference type="SAM" id="SignalP"/>
    </source>
</evidence>
<comment type="caution">
    <text evidence="2">The sequence shown here is derived from an EMBL/GenBank/DDBJ whole genome shotgun (WGS) entry which is preliminary data.</text>
</comment>
<reference evidence="2 3" key="1">
    <citation type="submission" date="2021-07" db="EMBL/GenBank/DDBJ databases">
        <title>A novel phosphonate cluster across the Pantoea species complex is important for pathogenicity in onion.</title>
        <authorList>
            <person name="Zhao M."/>
            <person name="Stice S."/>
            <person name="Shin G.Y."/>
            <person name="Coutinho T."/>
            <person name="Gitaitis R."/>
            <person name="Kvitko B."/>
            <person name="Dutta B."/>
        </authorList>
    </citation>
    <scope>NUCLEOTIDE SEQUENCE [LARGE SCALE GENOMIC DNA]</scope>
    <source>
        <strain evidence="2 3">BD 382</strain>
    </source>
</reference>
<keyword evidence="3" id="KW-1185">Reference proteome</keyword>
<dbReference type="RefSeq" id="WP_172823903.1">
    <property type="nucleotide sequence ID" value="NZ_JAHVXU010000007.1"/>
</dbReference>
<evidence type="ECO:0000313" key="3">
    <source>
        <dbReference type="Proteomes" id="UP001197236"/>
    </source>
</evidence>
<evidence type="ECO:0000313" key="2">
    <source>
        <dbReference type="EMBL" id="MBW1258265.1"/>
    </source>
</evidence>
<feature type="chain" id="PRO_5046623906" evidence="1">
    <location>
        <begin position="20"/>
        <end position="193"/>
    </location>
</feature>
<dbReference type="EMBL" id="JAHVXZ010000007">
    <property type="protein sequence ID" value="MBW1258265.1"/>
    <property type="molecule type" value="Genomic_DNA"/>
</dbReference>
<dbReference type="Proteomes" id="UP001197236">
    <property type="component" value="Unassembled WGS sequence"/>
</dbReference>
<proteinExistence type="predicted"/>
<name>A0ABS6VG37_9GAMM</name>
<protein>
    <submittedName>
        <fullName evidence="2">Uncharacterized protein</fullName>
    </submittedName>
</protein>
<accession>A0ABS6VG37</accession>
<keyword evidence="1" id="KW-0732">Signal</keyword>
<feature type="signal peptide" evidence="1">
    <location>
        <begin position="1"/>
        <end position="19"/>
    </location>
</feature>